<dbReference type="RefSeq" id="WP_315623589.1">
    <property type="nucleotide sequence ID" value="NZ_JAUHMF010000001.1"/>
</dbReference>
<proteinExistence type="predicted"/>
<gene>
    <name evidence="5" type="ORF">QYE77_01580</name>
</gene>
<keyword evidence="2" id="KW-0479">Metal-binding</keyword>
<organism evidence="5 6">
    <name type="scientific">Thermanaerothrix solaris</name>
    <dbReference type="NCBI Taxonomy" id="3058434"/>
    <lineage>
        <taxon>Bacteria</taxon>
        <taxon>Bacillati</taxon>
        <taxon>Chloroflexota</taxon>
        <taxon>Anaerolineae</taxon>
        <taxon>Anaerolineales</taxon>
        <taxon>Anaerolineaceae</taxon>
        <taxon>Thermanaerothrix</taxon>
    </lineage>
</organism>
<dbReference type="Gene3D" id="3.20.20.210">
    <property type="match status" value="1"/>
</dbReference>
<reference evidence="5 6" key="1">
    <citation type="submission" date="2023-07" db="EMBL/GenBank/DDBJ databases">
        <title>Novel species of Thermanaerothrix with wide hydrolytic capabilities.</title>
        <authorList>
            <person name="Zayulina K.S."/>
            <person name="Podosokorskaya O.A."/>
            <person name="Elcheninov A.G."/>
        </authorList>
    </citation>
    <scope>NUCLEOTIDE SEQUENCE [LARGE SCALE GENOMIC DNA]</scope>
    <source>
        <strain evidence="5 6">4228-RoL</strain>
    </source>
</reference>
<evidence type="ECO:0000313" key="5">
    <source>
        <dbReference type="EMBL" id="MDT8896938.1"/>
    </source>
</evidence>
<keyword evidence="3" id="KW-0862">Zinc</keyword>
<keyword evidence="6" id="KW-1185">Reference proteome</keyword>
<sequence length="343" mass="38207">MLISKPLTTSVIGSYAWPSWYVWAVEAIRRGEFGARDVEETLNDAVDWALHEQEEAGIDIVSDGEMRRLGFFTAGFYGRLQGLRELPPERRLGVPGHDQRERYEAVAPITAPNGLGLVAEFVYARERTQKPIKVTCPGPFTLAGRILPGAIYRDRVEIAYALAEIINAELRAVVQAGAKFIQIDEPSMAVHVGDPRTFLDLLSRVFEGISVRKGIHLCFGNFMGRPVAQRRYRPLFPAILDANVDELALEFANREMAEAEIAREVAAAGKFLAAGVVDVKNYYVETPEDVAERIRLLLPYVSPDFLIIVPDCGFSQTARWAARAKLRAMVAGAQMVRRELGFE</sequence>
<dbReference type="Pfam" id="PF01717">
    <property type="entry name" value="Meth_synt_2"/>
    <property type="match status" value="1"/>
</dbReference>
<evidence type="ECO:0000256" key="2">
    <source>
        <dbReference type="ARBA" id="ARBA00022723"/>
    </source>
</evidence>
<feature type="domain" description="Cobalamin-independent methionine synthase MetE C-terminal/archaeal" evidence="4">
    <location>
        <begin position="8"/>
        <end position="334"/>
    </location>
</feature>
<dbReference type="Proteomes" id="UP001254165">
    <property type="component" value="Unassembled WGS sequence"/>
</dbReference>
<name>A0ABU3NJA8_9CHLR</name>
<dbReference type="CDD" id="cd03311">
    <property type="entry name" value="CIMS_C_terminal_like"/>
    <property type="match status" value="1"/>
</dbReference>
<dbReference type="PANTHER" id="PTHR30519">
    <property type="entry name" value="5-METHYLTETRAHYDROPTEROYLTRIGLUTAMATE--HOMOCYSTEINE METHYLTRANSFERASE"/>
    <property type="match status" value="1"/>
</dbReference>
<dbReference type="SUPFAM" id="SSF51726">
    <property type="entry name" value="UROD/MetE-like"/>
    <property type="match status" value="1"/>
</dbReference>
<dbReference type="InterPro" id="IPR038071">
    <property type="entry name" value="UROD/MetE-like_sf"/>
</dbReference>
<accession>A0ABU3NJA8</accession>
<comment type="cofactor">
    <cofactor evidence="1">
        <name>Zn(2+)</name>
        <dbReference type="ChEBI" id="CHEBI:29105"/>
    </cofactor>
</comment>
<dbReference type="InterPro" id="IPR002629">
    <property type="entry name" value="Met_Synth_C/arc"/>
</dbReference>
<evidence type="ECO:0000259" key="4">
    <source>
        <dbReference type="Pfam" id="PF01717"/>
    </source>
</evidence>
<comment type="caution">
    <text evidence="5">The sequence shown here is derived from an EMBL/GenBank/DDBJ whole genome shotgun (WGS) entry which is preliminary data.</text>
</comment>
<evidence type="ECO:0000256" key="3">
    <source>
        <dbReference type="ARBA" id="ARBA00022833"/>
    </source>
</evidence>
<dbReference type="EMBL" id="JAUHMF010000001">
    <property type="protein sequence ID" value="MDT8896938.1"/>
    <property type="molecule type" value="Genomic_DNA"/>
</dbReference>
<evidence type="ECO:0000313" key="6">
    <source>
        <dbReference type="Proteomes" id="UP001254165"/>
    </source>
</evidence>
<protein>
    <recommendedName>
        <fullName evidence="4">Cobalamin-independent methionine synthase MetE C-terminal/archaeal domain-containing protein</fullName>
    </recommendedName>
</protein>
<evidence type="ECO:0000256" key="1">
    <source>
        <dbReference type="ARBA" id="ARBA00001947"/>
    </source>
</evidence>